<sequence>MKAKLALLEVSPSSSQNPKTFQPKNKGLVVETFYWDEEEEEVSDKEEVTRVKVLIALADDELTIGKSHAHNGELVDITIRKRHIREPIWYLDSGCLRSMTGVKSYLHKYVEQLGPKVVFGDNLSHPQISLQQKTGFEIVTSWREEDLIREIDLYMPIYQCRLHTFHKIEHLRKTLLKCQHKVGEFIGFVV</sequence>
<gene>
    <name evidence="2" type="ORF">Tco_1081512</name>
</gene>
<comment type="caution">
    <text evidence="2">The sequence shown here is derived from an EMBL/GenBank/DDBJ whole genome shotgun (WGS) entry which is preliminary data.</text>
</comment>
<protein>
    <submittedName>
        <fullName evidence="2">Uncharacterized protein</fullName>
    </submittedName>
</protein>
<reference evidence="2" key="1">
    <citation type="journal article" date="2022" name="Int. J. Mol. Sci.">
        <title>Draft Genome of Tanacetum Coccineum: Genomic Comparison of Closely Related Tanacetum-Family Plants.</title>
        <authorList>
            <person name="Yamashiro T."/>
            <person name="Shiraishi A."/>
            <person name="Nakayama K."/>
            <person name="Satake H."/>
        </authorList>
    </citation>
    <scope>NUCLEOTIDE SEQUENCE</scope>
</reference>
<keyword evidence="3" id="KW-1185">Reference proteome</keyword>
<dbReference type="Proteomes" id="UP001151760">
    <property type="component" value="Unassembled WGS sequence"/>
</dbReference>
<evidence type="ECO:0000313" key="2">
    <source>
        <dbReference type="EMBL" id="GJT92667.1"/>
    </source>
</evidence>
<feature type="compositionally biased region" description="Polar residues" evidence="1">
    <location>
        <begin position="11"/>
        <end position="22"/>
    </location>
</feature>
<accession>A0ABQ5HZE9</accession>
<proteinExistence type="predicted"/>
<evidence type="ECO:0000256" key="1">
    <source>
        <dbReference type="SAM" id="MobiDB-lite"/>
    </source>
</evidence>
<dbReference type="EMBL" id="BQNB010020131">
    <property type="protein sequence ID" value="GJT92667.1"/>
    <property type="molecule type" value="Genomic_DNA"/>
</dbReference>
<feature type="region of interest" description="Disordered" evidence="1">
    <location>
        <begin position="1"/>
        <end position="22"/>
    </location>
</feature>
<reference evidence="2" key="2">
    <citation type="submission" date="2022-01" db="EMBL/GenBank/DDBJ databases">
        <authorList>
            <person name="Yamashiro T."/>
            <person name="Shiraishi A."/>
            <person name="Satake H."/>
            <person name="Nakayama K."/>
        </authorList>
    </citation>
    <scope>NUCLEOTIDE SEQUENCE</scope>
</reference>
<organism evidence="2 3">
    <name type="scientific">Tanacetum coccineum</name>
    <dbReference type="NCBI Taxonomy" id="301880"/>
    <lineage>
        <taxon>Eukaryota</taxon>
        <taxon>Viridiplantae</taxon>
        <taxon>Streptophyta</taxon>
        <taxon>Embryophyta</taxon>
        <taxon>Tracheophyta</taxon>
        <taxon>Spermatophyta</taxon>
        <taxon>Magnoliopsida</taxon>
        <taxon>eudicotyledons</taxon>
        <taxon>Gunneridae</taxon>
        <taxon>Pentapetalae</taxon>
        <taxon>asterids</taxon>
        <taxon>campanulids</taxon>
        <taxon>Asterales</taxon>
        <taxon>Asteraceae</taxon>
        <taxon>Asteroideae</taxon>
        <taxon>Anthemideae</taxon>
        <taxon>Anthemidinae</taxon>
        <taxon>Tanacetum</taxon>
    </lineage>
</organism>
<name>A0ABQ5HZE9_9ASTR</name>
<evidence type="ECO:0000313" key="3">
    <source>
        <dbReference type="Proteomes" id="UP001151760"/>
    </source>
</evidence>